<dbReference type="Proteomes" id="UP001271789">
    <property type="component" value="Unassembled WGS sequence"/>
</dbReference>
<sequence length="133" mass="15059">MNQASTLKKIVISIMTISAYIIILKFIGYFISFILVTLFMKMFDSADLVMTTWVVGAFVFATYGSLDIYLTFSGKWSPANYVLSIILLAHGLLKAIAGGKKEIRWDVSSPSHMKITSAFRNMEFEKIKRFIQP</sequence>
<feature type="transmembrane region" description="Helical" evidence="1">
    <location>
        <begin position="12"/>
        <end position="36"/>
    </location>
</feature>
<gene>
    <name evidence="2" type="ORF">MsAg5_18320</name>
</gene>
<evidence type="ECO:0000313" key="3">
    <source>
        <dbReference type="Proteomes" id="UP001271789"/>
    </source>
</evidence>
<dbReference type="RefSeq" id="WP_338100363.1">
    <property type="nucleotide sequence ID" value="NZ_JAWDKD010000034.1"/>
</dbReference>
<keyword evidence="1" id="KW-0812">Transmembrane</keyword>
<dbReference type="EMBL" id="JAWDKD010000034">
    <property type="protein sequence ID" value="MDV0447911.1"/>
    <property type="molecule type" value="Genomic_DNA"/>
</dbReference>
<keyword evidence="3" id="KW-1185">Reference proteome</keyword>
<evidence type="ECO:0000256" key="1">
    <source>
        <dbReference type="SAM" id="Phobius"/>
    </source>
</evidence>
<reference evidence="2" key="1">
    <citation type="submission" date="2023-06" db="EMBL/GenBank/DDBJ databases">
        <title>Genome sequence of Methanosarcinaceae archaeon Ag5.</title>
        <authorList>
            <person name="Protasov E."/>
            <person name="Platt K."/>
            <person name="Poehlein A."/>
            <person name="Daniel R."/>
            <person name="Brune A."/>
        </authorList>
    </citation>
    <scope>NUCLEOTIDE SEQUENCE</scope>
    <source>
        <strain evidence="2">Ag5</strain>
    </source>
</reference>
<accession>A0AAE4SDT6</accession>
<protein>
    <submittedName>
        <fullName evidence="2">Uncharacterized protein</fullName>
    </submittedName>
</protein>
<proteinExistence type="predicted"/>
<feature type="transmembrane region" description="Helical" evidence="1">
    <location>
        <begin position="48"/>
        <end position="66"/>
    </location>
</feature>
<keyword evidence="1" id="KW-1133">Transmembrane helix</keyword>
<dbReference type="AlphaFoldDB" id="A0AAE4SDT6"/>
<keyword evidence="1" id="KW-0472">Membrane</keyword>
<organism evidence="2 3">
    <name type="scientific">Methanolapillus africanus</name>
    <dbReference type="NCBI Taxonomy" id="3028297"/>
    <lineage>
        <taxon>Archaea</taxon>
        <taxon>Methanobacteriati</taxon>
        <taxon>Methanobacteriota</taxon>
        <taxon>Stenosarchaea group</taxon>
        <taxon>Methanomicrobia</taxon>
        <taxon>Methanosarcinales</taxon>
        <taxon>Methanosarcinaceae</taxon>
        <taxon>Methanolapillus</taxon>
    </lineage>
</organism>
<name>A0AAE4SDT6_9EURY</name>
<evidence type="ECO:0000313" key="2">
    <source>
        <dbReference type="EMBL" id="MDV0447911.1"/>
    </source>
</evidence>
<comment type="caution">
    <text evidence="2">The sequence shown here is derived from an EMBL/GenBank/DDBJ whole genome shotgun (WGS) entry which is preliminary data.</text>
</comment>